<evidence type="ECO:0000256" key="1">
    <source>
        <dbReference type="SAM" id="Phobius"/>
    </source>
</evidence>
<evidence type="ECO:0000313" key="2">
    <source>
        <dbReference type="EMBL" id="TDC76680.1"/>
    </source>
</evidence>
<accession>A0A4R4TGP3</accession>
<proteinExistence type="predicted"/>
<feature type="transmembrane region" description="Helical" evidence="1">
    <location>
        <begin position="312"/>
        <end position="331"/>
    </location>
</feature>
<evidence type="ECO:0008006" key="4">
    <source>
        <dbReference type="Google" id="ProtNLM"/>
    </source>
</evidence>
<sequence>MAVQTVTFRHASRAAARPTRRPLAAVAVGFAVLSLLLVPPTLALGWDEIVYVSRWPEFGPAAPFSAPRSRGVPLLVAPVAAVTDSVVALRCYLAAAAGLALYLGYRPWAALLPGRAVAPTAAAAYGALWFALFYGGAAMPNHYVAMAAVGAVGACVRGRWLPLALAVTAAGLMRASDAVWLALPLLAWPGRAGLAPRVAAVGGGLLAGVGPWLVEAELGFGGVWARLREASEIQGGTGLTFSLLEHAAALDGPLLCRPCEGDHVSWPMLGWWLLLPPLTAAGLYATRRTPPEARTAARPEVRTAVRPEVRTAVRLAVVTACSLGFTYLFLIDYAATRFLLPCYALLAVPVVLGLGFVAARLSSRAAAVGLTALALAQLAVQFDTLRTHARIQERARADWERVAEALRAHDVGPPCVLGGGQAIPVAHTLGCRAAEPGEEPTAFVLRDASSPRRARDWTVVEVADTYNPGWRVAVPPAR</sequence>
<reference evidence="2 3" key="1">
    <citation type="submission" date="2019-03" db="EMBL/GenBank/DDBJ databases">
        <title>Draft genome sequences of novel Actinobacteria.</title>
        <authorList>
            <person name="Sahin N."/>
            <person name="Ay H."/>
            <person name="Saygin H."/>
        </authorList>
    </citation>
    <scope>NUCLEOTIDE SEQUENCE [LARGE SCALE GENOMIC DNA]</scope>
    <source>
        <strain evidence="2 3">DSM 41900</strain>
    </source>
</reference>
<dbReference type="OrthoDB" id="3458595at2"/>
<dbReference type="EMBL" id="SMKI01000071">
    <property type="protein sequence ID" value="TDC76680.1"/>
    <property type="molecule type" value="Genomic_DNA"/>
</dbReference>
<feature type="transmembrane region" description="Helical" evidence="1">
    <location>
        <begin position="87"/>
        <end position="105"/>
    </location>
</feature>
<feature type="transmembrane region" description="Helical" evidence="1">
    <location>
        <begin position="338"/>
        <end position="359"/>
    </location>
</feature>
<dbReference type="RefSeq" id="WP_132817435.1">
    <property type="nucleotide sequence ID" value="NZ_SMKI01000071.1"/>
</dbReference>
<feature type="transmembrane region" description="Helical" evidence="1">
    <location>
        <begin position="117"/>
        <end position="137"/>
    </location>
</feature>
<gene>
    <name evidence="2" type="ORF">E1283_09170</name>
</gene>
<organism evidence="2 3">
    <name type="scientific">Streptomyces hainanensis</name>
    <dbReference type="NCBI Taxonomy" id="402648"/>
    <lineage>
        <taxon>Bacteria</taxon>
        <taxon>Bacillati</taxon>
        <taxon>Actinomycetota</taxon>
        <taxon>Actinomycetes</taxon>
        <taxon>Kitasatosporales</taxon>
        <taxon>Streptomycetaceae</taxon>
        <taxon>Streptomyces</taxon>
    </lineage>
</organism>
<keyword evidence="1" id="KW-1133">Transmembrane helix</keyword>
<dbReference type="Proteomes" id="UP000295345">
    <property type="component" value="Unassembled WGS sequence"/>
</dbReference>
<keyword evidence="1" id="KW-0812">Transmembrane</keyword>
<keyword evidence="1" id="KW-0472">Membrane</keyword>
<comment type="caution">
    <text evidence="2">The sequence shown here is derived from an EMBL/GenBank/DDBJ whole genome shotgun (WGS) entry which is preliminary data.</text>
</comment>
<protein>
    <recommendedName>
        <fullName evidence="4">Integral membrane protein</fullName>
    </recommendedName>
</protein>
<evidence type="ECO:0000313" key="3">
    <source>
        <dbReference type="Proteomes" id="UP000295345"/>
    </source>
</evidence>
<dbReference type="AlphaFoldDB" id="A0A4R4TGP3"/>
<keyword evidence="3" id="KW-1185">Reference proteome</keyword>
<feature type="transmembrane region" description="Helical" evidence="1">
    <location>
        <begin position="143"/>
        <end position="173"/>
    </location>
</feature>
<name>A0A4R4TGP3_9ACTN</name>